<proteinExistence type="predicted"/>
<dbReference type="Proteomes" id="UP001175226">
    <property type="component" value="Unassembled WGS sequence"/>
</dbReference>
<feature type="compositionally biased region" description="Polar residues" evidence="1">
    <location>
        <begin position="10"/>
        <end position="21"/>
    </location>
</feature>
<keyword evidence="3" id="KW-1185">Reference proteome</keyword>
<accession>A0AA39IVX3</accession>
<evidence type="ECO:0000313" key="2">
    <source>
        <dbReference type="EMBL" id="KAK0430164.1"/>
    </source>
</evidence>
<sequence>MDSGAAIDTIPTSTKALPSSSKYDRKPLVCSSTVSNPIMTVRYSEQLLPGYIRFYDDSLNPQIDSLDYVYIDSSNSKFSEPVSDSHIQPQRRISADVDLCDHRPPLLPRNPMHDLDHPRIEVCRPVAILADPQDLSPVFLPSSLPPSPPPVYLWEWKAPSSILSLHGGHRPPTVENFTQFNMPEHLQQAPPYISDLSALITPVHHPPRRMHALPAFPPSLRRQRPPQQSLLSHPWMCSIFTIICSSWAQFFVHEHHEKVEIQKELRTLHSLMSTHVEALRLIDTVFATNDVYRQDGLETRVQSLTCQGYNQPSQYRSILTLCPTLAYTAHSIDITLYSRCHILQMQEQLDKGILRNTTVLHMPREINIHDDLSILRISRLRSISVQLWDHHSKPDISSGFPDLGLLEWWI</sequence>
<evidence type="ECO:0000256" key="1">
    <source>
        <dbReference type="SAM" id="MobiDB-lite"/>
    </source>
</evidence>
<dbReference type="EMBL" id="JAUEPT010000165">
    <property type="protein sequence ID" value="KAK0430164.1"/>
    <property type="molecule type" value="Genomic_DNA"/>
</dbReference>
<dbReference type="AlphaFoldDB" id="A0AA39IVX3"/>
<evidence type="ECO:0000313" key="3">
    <source>
        <dbReference type="Proteomes" id="UP001175226"/>
    </source>
</evidence>
<reference evidence="2" key="1">
    <citation type="submission" date="2023-06" db="EMBL/GenBank/DDBJ databases">
        <authorList>
            <consortium name="Lawrence Berkeley National Laboratory"/>
            <person name="Ahrendt S."/>
            <person name="Sahu N."/>
            <person name="Indic B."/>
            <person name="Wong-Bajracharya J."/>
            <person name="Merenyi Z."/>
            <person name="Ke H.-M."/>
            <person name="Monk M."/>
            <person name="Kocsube S."/>
            <person name="Drula E."/>
            <person name="Lipzen A."/>
            <person name="Balint B."/>
            <person name="Henrissat B."/>
            <person name="Andreopoulos B."/>
            <person name="Martin F.M."/>
            <person name="Harder C.B."/>
            <person name="Rigling D."/>
            <person name="Ford K.L."/>
            <person name="Foster G.D."/>
            <person name="Pangilinan J."/>
            <person name="Papanicolaou A."/>
            <person name="Barry K."/>
            <person name="LaButti K."/>
            <person name="Viragh M."/>
            <person name="Koriabine M."/>
            <person name="Yan M."/>
            <person name="Riley R."/>
            <person name="Champramary S."/>
            <person name="Plett K.L."/>
            <person name="Tsai I.J."/>
            <person name="Slot J."/>
            <person name="Sipos G."/>
            <person name="Plett J."/>
            <person name="Nagy L.G."/>
            <person name="Grigoriev I.V."/>
        </authorList>
    </citation>
    <scope>NUCLEOTIDE SEQUENCE</scope>
    <source>
        <strain evidence="2">FPL87.14</strain>
    </source>
</reference>
<comment type="caution">
    <text evidence="2">The sequence shown here is derived from an EMBL/GenBank/DDBJ whole genome shotgun (WGS) entry which is preliminary data.</text>
</comment>
<protein>
    <submittedName>
        <fullName evidence="2">Uncharacterized protein</fullName>
    </submittedName>
</protein>
<name>A0AA39IVX3_9AGAR</name>
<feature type="region of interest" description="Disordered" evidence="1">
    <location>
        <begin position="1"/>
        <end position="22"/>
    </location>
</feature>
<gene>
    <name evidence="2" type="ORF">EV421DRAFT_1937025</name>
</gene>
<organism evidence="2 3">
    <name type="scientific">Armillaria borealis</name>
    <dbReference type="NCBI Taxonomy" id="47425"/>
    <lineage>
        <taxon>Eukaryota</taxon>
        <taxon>Fungi</taxon>
        <taxon>Dikarya</taxon>
        <taxon>Basidiomycota</taxon>
        <taxon>Agaricomycotina</taxon>
        <taxon>Agaricomycetes</taxon>
        <taxon>Agaricomycetidae</taxon>
        <taxon>Agaricales</taxon>
        <taxon>Marasmiineae</taxon>
        <taxon>Physalacriaceae</taxon>
        <taxon>Armillaria</taxon>
    </lineage>
</organism>